<accession>A0A2P8H9E3</accession>
<reference evidence="2 3" key="1">
    <citation type="submission" date="2018-03" db="EMBL/GenBank/DDBJ databases">
        <title>Genomic Encyclopedia of Archaeal and Bacterial Type Strains, Phase II (KMG-II): from individual species to whole genera.</title>
        <authorList>
            <person name="Goeker M."/>
        </authorList>
    </citation>
    <scope>NUCLEOTIDE SEQUENCE [LARGE SCALE GENOMIC DNA]</scope>
    <source>
        <strain evidence="2 3">DSM 24859</strain>
    </source>
</reference>
<organism evidence="2 3">
    <name type="scientific">Chitinophaga niastensis</name>
    <dbReference type="NCBI Taxonomy" id="536980"/>
    <lineage>
        <taxon>Bacteria</taxon>
        <taxon>Pseudomonadati</taxon>
        <taxon>Bacteroidota</taxon>
        <taxon>Chitinophagia</taxon>
        <taxon>Chitinophagales</taxon>
        <taxon>Chitinophagaceae</taxon>
        <taxon>Chitinophaga</taxon>
    </lineage>
</organism>
<dbReference type="Proteomes" id="UP000240971">
    <property type="component" value="Unassembled WGS sequence"/>
</dbReference>
<keyword evidence="3" id="KW-1185">Reference proteome</keyword>
<evidence type="ECO:0000256" key="1">
    <source>
        <dbReference type="SAM" id="Phobius"/>
    </source>
</evidence>
<keyword evidence="1" id="KW-0812">Transmembrane</keyword>
<sequence>MVGNNLKEIKEPKINFYFLLVIAAIIFNSLQHLA</sequence>
<protein>
    <submittedName>
        <fullName evidence="2">Uncharacterized protein</fullName>
    </submittedName>
</protein>
<gene>
    <name evidence="2" type="ORF">CLV51_11061</name>
</gene>
<dbReference type="EMBL" id="PYAW01000010">
    <property type="protein sequence ID" value="PSL42845.1"/>
    <property type="molecule type" value="Genomic_DNA"/>
</dbReference>
<proteinExistence type="predicted"/>
<dbReference type="AlphaFoldDB" id="A0A2P8H9E3"/>
<name>A0A2P8H9E3_CHINA</name>
<comment type="caution">
    <text evidence="2">The sequence shown here is derived from an EMBL/GenBank/DDBJ whole genome shotgun (WGS) entry which is preliminary data.</text>
</comment>
<evidence type="ECO:0000313" key="3">
    <source>
        <dbReference type="Proteomes" id="UP000240971"/>
    </source>
</evidence>
<keyword evidence="1" id="KW-0472">Membrane</keyword>
<feature type="transmembrane region" description="Helical" evidence="1">
    <location>
        <begin position="14"/>
        <end position="33"/>
    </location>
</feature>
<evidence type="ECO:0000313" key="2">
    <source>
        <dbReference type="EMBL" id="PSL42845.1"/>
    </source>
</evidence>
<keyword evidence="1" id="KW-1133">Transmembrane helix</keyword>